<dbReference type="Proteomes" id="UP000305067">
    <property type="component" value="Unassembled WGS sequence"/>
</dbReference>
<feature type="region of interest" description="Disordered" evidence="1">
    <location>
        <begin position="512"/>
        <end position="616"/>
    </location>
</feature>
<dbReference type="STRING" id="1884261.A0A5C3Q7D4"/>
<feature type="compositionally biased region" description="Low complexity" evidence="1">
    <location>
        <begin position="523"/>
        <end position="546"/>
    </location>
</feature>
<organism evidence="3 4">
    <name type="scientific">Pterulicium gracile</name>
    <dbReference type="NCBI Taxonomy" id="1884261"/>
    <lineage>
        <taxon>Eukaryota</taxon>
        <taxon>Fungi</taxon>
        <taxon>Dikarya</taxon>
        <taxon>Basidiomycota</taxon>
        <taxon>Agaricomycotina</taxon>
        <taxon>Agaricomycetes</taxon>
        <taxon>Agaricomycetidae</taxon>
        <taxon>Agaricales</taxon>
        <taxon>Pleurotineae</taxon>
        <taxon>Pterulaceae</taxon>
        <taxon>Pterulicium</taxon>
    </lineage>
</organism>
<dbReference type="EMBL" id="ML178843">
    <property type="protein sequence ID" value="TFK97975.1"/>
    <property type="molecule type" value="Genomic_DNA"/>
</dbReference>
<keyword evidence="2" id="KW-0812">Transmembrane</keyword>
<feature type="compositionally biased region" description="Polar residues" evidence="1">
    <location>
        <begin position="458"/>
        <end position="473"/>
    </location>
</feature>
<feature type="region of interest" description="Disordered" evidence="1">
    <location>
        <begin position="384"/>
        <end position="403"/>
    </location>
</feature>
<evidence type="ECO:0000256" key="2">
    <source>
        <dbReference type="SAM" id="Phobius"/>
    </source>
</evidence>
<feature type="compositionally biased region" description="Pro residues" evidence="1">
    <location>
        <begin position="606"/>
        <end position="616"/>
    </location>
</feature>
<name>A0A5C3Q7D4_9AGAR</name>
<evidence type="ECO:0000313" key="4">
    <source>
        <dbReference type="Proteomes" id="UP000305067"/>
    </source>
</evidence>
<sequence length="616" mass="66072">MASVNGHRLLIDDSVKAAGDTDGSAFVFTEDNIEGTCAPSWNYTCSTAQEFTLRFKGTGVSVFGAAVCITSSTPSSSTQVPISHMVVLDNDVVPSGTGGAYSEPHLYQVRGLQDGSHSLEYISMTCDEGGVSNISYVDFALSSLDLRTPIEPGLDMLLATYDDSSVVFSEDGGWEVVERAALERLESRTSTRVRANAGYLDGMETSEVGDWVSFSFFGDSVSAFGSLHWQDALIQFPQRPEWMVELSLSVTLDGSTSDHTFPNPSVVSFPFWDSGTLEPLPDGAPHVVNITLMETPVSSSGKFRVEGFMYRPTFQSVEEGNRMFATWNEGPSESDPKPAEDSPDEGGAKTNLAGPIAGGVIGGVVVFALIALFLWYRGRRQHDKNGNEEEKEAGYLRPPTTQATAEVPDEAAIHTSGAVRPYMKSYSDFDSSPILNTLPPSDPTLAVPYTKTYRDTSLDPTNSGISPSSTTVSPYMKSYRGTGNPSAPSPGHDPSTVAPFMKSYEDEFDPNSLVPVFNTSHEASGSQASSPVSTSSVPMSPTTSQSAAEEGQPHTGLDPPPRTDYPGAPPSFRSEEGENGSNTEAPTTRLMGIIQRMRAEMDAMEAPPPYGPHEGR</sequence>
<protein>
    <submittedName>
        <fullName evidence="3">Uncharacterized protein</fullName>
    </submittedName>
</protein>
<keyword evidence="4" id="KW-1185">Reference proteome</keyword>
<feature type="compositionally biased region" description="Basic and acidic residues" evidence="1">
    <location>
        <begin position="384"/>
        <end position="394"/>
    </location>
</feature>
<feature type="compositionally biased region" description="Pro residues" evidence="1">
    <location>
        <begin position="558"/>
        <end position="569"/>
    </location>
</feature>
<reference evidence="3 4" key="1">
    <citation type="journal article" date="2019" name="Nat. Ecol. Evol.">
        <title>Megaphylogeny resolves global patterns of mushroom evolution.</title>
        <authorList>
            <person name="Varga T."/>
            <person name="Krizsan K."/>
            <person name="Foldi C."/>
            <person name="Dima B."/>
            <person name="Sanchez-Garcia M."/>
            <person name="Sanchez-Ramirez S."/>
            <person name="Szollosi G.J."/>
            <person name="Szarkandi J.G."/>
            <person name="Papp V."/>
            <person name="Albert L."/>
            <person name="Andreopoulos W."/>
            <person name="Angelini C."/>
            <person name="Antonin V."/>
            <person name="Barry K.W."/>
            <person name="Bougher N.L."/>
            <person name="Buchanan P."/>
            <person name="Buyck B."/>
            <person name="Bense V."/>
            <person name="Catcheside P."/>
            <person name="Chovatia M."/>
            <person name="Cooper J."/>
            <person name="Damon W."/>
            <person name="Desjardin D."/>
            <person name="Finy P."/>
            <person name="Geml J."/>
            <person name="Haridas S."/>
            <person name="Hughes K."/>
            <person name="Justo A."/>
            <person name="Karasinski D."/>
            <person name="Kautmanova I."/>
            <person name="Kiss B."/>
            <person name="Kocsube S."/>
            <person name="Kotiranta H."/>
            <person name="LaButti K.M."/>
            <person name="Lechner B.E."/>
            <person name="Liimatainen K."/>
            <person name="Lipzen A."/>
            <person name="Lukacs Z."/>
            <person name="Mihaltcheva S."/>
            <person name="Morgado L.N."/>
            <person name="Niskanen T."/>
            <person name="Noordeloos M.E."/>
            <person name="Ohm R.A."/>
            <person name="Ortiz-Santana B."/>
            <person name="Ovrebo C."/>
            <person name="Racz N."/>
            <person name="Riley R."/>
            <person name="Savchenko A."/>
            <person name="Shiryaev A."/>
            <person name="Soop K."/>
            <person name="Spirin V."/>
            <person name="Szebenyi C."/>
            <person name="Tomsovsky M."/>
            <person name="Tulloss R.E."/>
            <person name="Uehling J."/>
            <person name="Grigoriev I.V."/>
            <person name="Vagvolgyi C."/>
            <person name="Papp T."/>
            <person name="Martin F.M."/>
            <person name="Miettinen O."/>
            <person name="Hibbett D.S."/>
            <person name="Nagy L.G."/>
        </authorList>
    </citation>
    <scope>NUCLEOTIDE SEQUENCE [LARGE SCALE GENOMIC DNA]</scope>
    <source>
        <strain evidence="3 4">CBS 309.79</strain>
    </source>
</reference>
<gene>
    <name evidence="3" type="ORF">BDV98DRAFT_249091</name>
</gene>
<accession>A0A5C3Q7D4</accession>
<proteinExistence type="predicted"/>
<evidence type="ECO:0000313" key="3">
    <source>
        <dbReference type="EMBL" id="TFK97975.1"/>
    </source>
</evidence>
<evidence type="ECO:0000256" key="1">
    <source>
        <dbReference type="SAM" id="MobiDB-lite"/>
    </source>
</evidence>
<feature type="region of interest" description="Disordered" evidence="1">
    <location>
        <begin position="326"/>
        <end position="350"/>
    </location>
</feature>
<keyword evidence="2" id="KW-1133">Transmembrane helix</keyword>
<dbReference type="AlphaFoldDB" id="A0A5C3Q7D4"/>
<feature type="region of interest" description="Disordered" evidence="1">
    <location>
        <begin position="453"/>
        <end position="499"/>
    </location>
</feature>
<feature type="transmembrane region" description="Helical" evidence="2">
    <location>
        <begin position="352"/>
        <end position="376"/>
    </location>
</feature>
<keyword evidence="2" id="KW-0472">Membrane</keyword>